<sequence length="474" mass="51537">MAVDQRNVQQILDRVFARQDMEEACRRQDLGAILRICNHHGISQGQLANLIGTYQGRISEYIKGKRSPSAKSTFERVADGLGLPLHLRRALGLAPDGGPGAAKRTDGLIPVADTFDLQLLAKEIGRRGNSVKRRDMLAMVAQIGTTTAIAQSEVLDRLTYAIAKPNAMDETIVREMEARSTGFHLLEEVMPARSLIKGLTAHLGEVGTLLNGTAYDPDNELRTRLIVVAGESSVLTGWAASDIGDATTARNLYATAEKAAREAGDLGIAACAMGYRSYIPSTKGAHGRARALLARALELVSTTTSPGTVSWLAARHAEESAALGDTVSALNSWGRADEAFSIADPEEDRVWTRFLDQNRFDSYRITTFSRLGKLDEAQETASAVLARLTQPDRKKAAIILEGIAGAHLSRGSVGEAAKIAKDGLAVVRETEFAMWLPRFERIANGLRRWPRQPAVRAFLEDLAITKRQFISSPR</sequence>
<keyword evidence="3" id="KW-1185">Reference proteome</keyword>
<dbReference type="EMBL" id="FNCN01000006">
    <property type="protein sequence ID" value="SDG63480.1"/>
    <property type="molecule type" value="Genomic_DNA"/>
</dbReference>
<dbReference type="PROSITE" id="PS50943">
    <property type="entry name" value="HTH_CROC1"/>
    <property type="match status" value="1"/>
</dbReference>
<evidence type="ECO:0000313" key="2">
    <source>
        <dbReference type="EMBL" id="SDG63480.1"/>
    </source>
</evidence>
<organism evidence="2 3">
    <name type="scientific">Sinosporangium album</name>
    <dbReference type="NCBI Taxonomy" id="504805"/>
    <lineage>
        <taxon>Bacteria</taxon>
        <taxon>Bacillati</taxon>
        <taxon>Actinomycetota</taxon>
        <taxon>Actinomycetes</taxon>
        <taxon>Streptosporangiales</taxon>
        <taxon>Streptosporangiaceae</taxon>
        <taxon>Sinosporangium</taxon>
    </lineage>
</organism>
<dbReference type="SUPFAM" id="SSF47413">
    <property type="entry name" value="lambda repressor-like DNA-binding domains"/>
    <property type="match status" value="1"/>
</dbReference>
<dbReference type="InterPro" id="IPR011990">
    <property type="entry name" value="TPR-like_helical_dom_sf"/>
</dbReference>
<accession>A0A1G7VX74</accession>
<dbReference type="InterPro" id="IPR010982">
    <property type="entry name" value="Lambda_DNA-bd_dom_sf"/>
</dbReference>
<dbReference type="Gene3D" id="1.25.40.10">
    <property type="entry name" value="Tetratricopeptide repeat domain"/>
    <property type="match status" value="1"/>
</dbReference>
<evidence type="ECO:0000313" key="3">
    <source>
        <dbReference type="Proteomes" id="UP000198923"/>
    </source>
</evidence>
<dbReference type="CDD" id="cd00093">
    <property type="entry name" value="HTH_XRE"/>
    <property type="match status" value="1"/>
</dbReference>
<dbReference type="GO" id="GO:0003677">
    <property type="term" value="F:DNA binding"/>
    <property type="evidence" value="ECO:0007669"/>
    <property type="project" value="InterPro"/>
</dbReference>
<dbReference type="RefSeq" id="WP_093169752.1">
    <property type="nucleotide sequence ID" value="NZ_FNCN01000006.1"/>
</dbReference>
<dbReference type="AlphaFoldDB" id="A0A1G7VX74"/>
<dbReference type="Proteomes" id="UP000198923">
    <property type="component" value="Unassembled WGS sequence"/>
</dbReference>
<protein>
    <recommendedName>
        <fullName evidence="1">HTH cro/C1-type domain-containing protein</fullName>
    </recommendedName>
</protein>
<gene>
    <name evidence="2" type="ORF">SAMN05421505_10659</name>
</gene>
<dbReference type="OrthoDB" id="3213425at2"/>
<reference evidence="2 3" key="1">
    <citation type="submission" date="2016-10" db="EMBL/GenBank/DDBJ databases">
        <authorList>
            <person name="de Groot N.N."/>
        </authorList>
    </citation>
    <scope>NUCLEOTIDE SEQUENCE [LARGE SCALE GENOMIC DNA]</scope>
    <source>
        <strain evidence="2 3">CPCC 201354</strain>
    </source>
</reference>
<feature type="domain" description="HTH cro/C1-type" evidence="1">
    <location>
        <begin position="33"/>
        <end position="88"/>
    </location>
</feature>
<proteinExistence type="predicted"/>
<name>A0A1G7VX74_9ACTN</name>
<dbReference type="Gene3D" id="1.10.260.40">
    <property type="entry name" value="lambda repressor-like DNA-binding domains"/>
    <property type="match status" value="1"/>
</dbReference>
<dbReference type="STRING" id="504805.SAMN05421505_10659"/>
<dbReference type="InterPro" id="IPR001387">
    <property type="entry name" value="Cro/C1-type_HTH"/>
</dbReference>
<evidence type="ECO:0000259" key="1">
    <source>
        <dbReference type="PROSITE" id="PS50943"/>
    </source>
</evidence>
<dbReference type="SMART" id="SM00530">
    <property type="entry name" value="HTH_XRE"/>
    <property type="match status" value="1"/>
</dbReference>